<sequence length="142" mass="16988">MGNFFSKKDSIFEKKVVAMESKISILETRINSSKNYHSAFLYEKFALSSDTLSEKAICFIFSLLTSMIIYYSAKLYRLSFEILIKKNEKKLKNLKDGLEKLFEDRKFETDFERTKKLLEEYERFKKNNTTQIFNINHHKDHQ</sequence>
<dbReference type="GO" id="GO:0071786">
    <property type="term" value="P:endoplasmic reticulum tubular network organization"/>
    <property type="evidence" value="ECO:0007669"/>
    <property type="project" value="InterPro"/>
</dbReference>
<accession>F0ZQP2</accession>
<dbReference type="EMBL" id="GL871128">
    <property type="protein sequence ID" value="EGC33736.1"/>
    <property type="molecule type" value="Genomic_DNA"/>
</dbReference>
<reference evidence="2" key="1">
    <citation type="journal article" date="2011" name="Genome Biol.">
        <title>Comparative genomics of the social amoebae Dictyostelium discoideum and Dictyostelium purpureum.</title>
        <authorList>
            <consortium name="US DOE Joint Genome Institute (JGI-PGF)"/>
            <person name="Sucgang R."/>
            <person name="Kuo A."/>
            <person name="Tian X."/>
            <person name="Salerno W."/>
            <person name="Parikh A."/>
            <person name="Feasley C.L."/>
            <person name="Dalin E."/>
            <person name="Tu H."/>
            <person name="Huang E."/>
            <person name="Barry K."/>
            <person name="Lindquist E."/>
            <person name="Shapiro H."/>
            <person name="Bruce D."/>
            <person name="Schmutz J."/>
            <person name="Salamov A."/>
            <person name="Fey P."/>
            <person name="Gaudet P."/>
            <person name="Anjard C."/>
            <person name="Babu M.M."/>
            <person name="Basu S."/>
            <person name="Bushmanova Y."/>
            <person name="van der Wel H."/>
            <person name="Katoh-Kurasawa M."/>
            <person name="Dinh C."/>
            <person name="Coutinho P.M."/>
            <person name="Saito T."/>
            <person name="Elias M."/>
            <person name="Schaap P."/>
            <person name="Kay R.R."/>
            <person name="Henrissat B."/>
            <person name="Eichinger L."/>
            <person name="Rivero F."/>
            <person name="Putnam N.H."/>
            <person name="West C.M."/>
            <person name="Loomis W.F."/>
            <person name="Chisholm R.L."/>
            <person name="Shaulsky G."/>
            <person name="Strassmann J.E."/>
            <person name="Queller D.C."/>
            <person name="Kuspa A."/>
            <person name="Grigoriev I.V."/>
        </authorList>
    </citation>
    <scope>NUCLEOTIDE SEQUENCE [LARGE SCALE GENOMIC DNA]</scope>
    <source>
        <strain evidence="2">QSDP1</strain>
    </source>
</reference>
<proteinExistence type="predicted"/>
<evidence type="ECO:0000313" key="2">
    <source>
        <dbReference type="Proteomes" id="UP000001064"/>
    </source>
</evidence>
<gene>
    <name evidence="1" type="ORF">DICPUDRAFT_80509</name>
</gene>
<dbReference type="GeneID" id="10503077"/>
<organism evidence="1 2">
    <name type="scientific">Dictyostelium purpureum</name>
    <name type="common">Slime mold</name>
    <dbReference type="NCBI Taxonomy" id="5786"/>
    <lineage>
        <taxon>Eukaryota</taxon>
        <taxon>Amoebozoa</taxon>
        <taxon>Evosea</taxon>
        <taxon>Eumycetozoa</taxon>
        <taxon>Dictyostelia</taxon>
        <taxon>Dictyosteliales</taxon>
        <taxon>Dictyosteliaceae</taxon>
        <taxon>Dictyostelium</taxon>
    </lineage>
</organism>
<dbReference type="VEuPathDB" id="AmoebaDB:DICPUDRAFT_80509"/>
<dbReference type="OrthoDB" id="20953at2759"/>
<evidence type="ECO:0000313" key="1">
    <source>
        <dbReference type="EMBL" id="EGC33736.1"/>
    </source>
</evidence>
<dbReference type="PANTHER" id="PTHR22166">
    <property type="entry name" value="ENDOPLASMIC RETICULUM JUNCTION FORMATION PROTEIN LUNAPARK"/>
    <property type="match status" value="1"/>
</dbReference>
<dbReference type="InParanoid" id="F0ZQP2"/>
<dbReference type="RefSeq" id="XP_003289735.1">
    <property type="nucleotide sequence ID" value="XM_003289687.1"/>
</dbReference>
<dbReference type="KEGG" id="dpp:DICPUDRAFT_80509"/>
<protein>
    <submittedName>
        <fullName evidence="1">Uncharacterized protein</fullName>
    </submittedName>
</protein>
<dbReference type="AlphaFoldDB" id="F0ZQP2"/>
<dbReference type="Proteomes" id="UP000001064">
    <property type="component" value="Unassembled WGS sequence"/>
</dbReference>
<name>F0ZQP2_DICPU</name>
<dbReference type="PANTHER" id="PTHR22166:SF12">
    <property type="entry name" value="ENDOPLASMIC RETICULUM JUNCTION FORMATION PROTEIN LUNAPARK"/>
    <property type="match status" value="1"/>
</dbReference>
<keyword evidence="2" id="KW-1185">Reference proteome</keyword>
<dbReference type="InterPro" id="IPR040115">
    <property type="entry name" value="Lnp"/>
</dbReference>